<dbReference type="FunFam" id="1.10.510.10:FF:001886">
    <property type="entry name" value="Uncharacterized protein"/>
    <property type="match status" value="1"/>
</dbReference>
<dbReference type="OrthoDB" id="4062651at2759"/>
<dbReference type="Pfam" id="PF00069">
    <property type="entry name" value="Pkinase"/>
    <property type="match status" value="1"/>
</dbReference>
<dbReference type="Gene3D" id="3.30.200.20">
    <property type="entry name" value="Phosphorylase Kinase, domain 1"/>
    <property type="match status" value="1"/>
</dbReference>
<dbReference type="PANTHER" id="PTHR44167:SF18">
    <property type="entry name" value="PROTEIN KINASE DOMAIN-CONTAINING PROTEIN"/>
    <property type="match status" value="1"/>
</dbReference>
<dbReference type="eggNOG" id="KOG0033">
    <property type="taxonomic scope" value="Eukaryota"/>
</dbReference>
<dbReference type="InterPro" id="IPR011009">
    <property type="entry name" value="Kinase-like_dom_sf"/>
</dbReference>
<dbReference type="Proteomes" id="UP000000600">
    <property type="component" value="Unassembled WGS sequence"/>
</dbReference>
<gene>
    <name evidence="2" type="ORF">GSPATT00017148001</name>
</gene>
<protein>
    <recommendedName>
        <fullName evidence="1">Protein kinase domain-containing protein</fullName>
    </recommendedName>
</protein>
<dbReference type="GO" id="GO:0035556">
    <property type="term" value="P:intracellular signal transduction"/>
    <property type="evidence" value="ECO:0000318"/>
    <property type="project" value="GO_Central"/>
</dbReference>
<dbReference type="GO" id="GO:0005634">
    <property type="term" value="C:nucleus"/>
    <property type="evidence" value="ECO:0000318"/>
    <property type="project" value="GO_Central"/>
</dbReference>
<keyword evidence="3" id="KW-1185">Reference proteome</keyword>
<dbReference type="STRING" id="5888.A0DIA9"/>
<sequence>MLSYENALFTVQVTRKHFFKDKNYSLYLFNDELVMTDDITKQPKYNLKMNLTTTIKWILEVKRIVGFEFSYNNGYKIVYGQKLNLLKEMIAGKIFYQPILSFYQFQMEMGSGMTGSVYRCVAADNANLYYAIKKIDKLKIAQHEGGIPQLVHELSLLSSLSHPNIVKLKETYADNQYYYIIMEYINGRTLYSELSSRQYGLSILFEINSQELLEAVSYIHDKGVMHRDINPLNIMKADTVKLIDFGLARKIKNQLNFPTSGTPGYMAPEIINYNKDKQYDEKADIYSLGCLLYKLQQQNINIRLTGENLFNTKSAKQTIYHANKDGYFELKKQPQHPEVNSVKMEQLFILLPYMLETDPSNRLSAKICLAIIEEIDNNNQNVDRLIKKILIRKSLNTTTIEEQRSCERTSKGKIAKQSIDGISKKSLDELSIFTKKVMVQNQSKVILPHKKQA</sequence>
<dbReference type="Gene3D" id="1.10.510.10">
    <property type="entry name" value="Transferase(Phosphotransferase) domain 1"/>
    <property type="match status" value="1"/>
</dbReference>
<dbReference type="RefSeq" id="XP_001450173.1">
    <property type="nucleotide sequence ID" value="XM_001450136.1"/>
</dbReference>
<dbReference type="HOGENOM" id="CLU_000288_177_2_1"/>
<accession>A0DIA9</accession>
<dbReference type="InParanoid" id="A0DIA9"/>
<dbReference type="GO" id="GO:0005516">
    <property type="term" value="F:calmodulin binding"/>
    <property type="evidence" value="ECO:0000318"/>
    <property type="project" value="GO_Central"/>
</dbReference>
<organism evidence="2 3">
    <name type="scientific">Paramecium tetraurelia</name>
    <dbReference type="NCBI Taxonomy" id="5888"/>
    <lineage>
        <taxon>Eukaryota</taxon>
        <taxon>Sar</taxon>
        <taxon>Alveolata</taxon>
        <taxon>Ciliophora</taxon>
        <taxon>Intramacronucleata</taxon>
        <taxon>Oligohymenophorea</taxon>
        <taxon>Peniculida</taxon>
        <taxon>Parameciidae</taxon>
        <taxon>Paramecium</taxon>
    </lineage>
</organism>
<dbReference type="SUPFAM" id="SSF56112">
    <property type="entry name" value="Protein kinase-like (PK-like)"/>
    <property type="match status" value="1"/>
</dbReference>
<evidence type="ECO:0000259" key="1">
    <source>
        <dbReference type="PROSITE" id="PS50011"/>
    </source>
</evidence>
<dbReference type="GO" id="GO:0005524">
    <property type="term" value="F:ATP binding"/>
    <property type="evidence" value="ECO:0007669"/>
    <property type="project" value="InterPro"/>
</dbReference>
<evidence type="ECO:0000313" key="3">
    <source>
        <dbReference type="Proteomes" id="UP000000600"/>
    </source>
</evidence>
<reference evidence="2 3" key="1">
    <citation type="journal article" date="2006" name="Nature">
        <title>Global trends of whole-genome duplications revealed by the ciliate Paramecium tetraurelia.</title>
        <authorList>
            <consortium name="Genoscope"/>
            <person name="Aury J.-M."/>
            <person name="Jaillon O."/>
            <person name="Duret L."/>
            <person name="Noel B."/>
            <person name="Jubin C."/>
            <person name="Porcel B.M."/>
            <person name="Segurens B."/>
            <person name="Daubin V."/>
            <person name="Anthouard V."/>
            <person name="Aiach N."/>
            <person name="Arnaiz O."/>
            <person name="Billaut A."/>
            <person name="Beisson J."/>
            <person name="Blanc I."/>
            <person name="Bouhouche K."/>
            <person name="Camara F."/>
            <person name="Duharcourt S."/>
            <person name="Guigo R."/>
            <person name="Gogendeau D."/>
            <person name="Katinka M."/>
            <person name="Keller A.-M."/>
            <person name="Kissmehl R."/>
            <person name="Klotz C."/>
            <person name="Koll F."/>
            <person name="Le Moue A."/>
            <person name="Lepere C."/>
            <person name="Malinsky S."/>
            <person name="Nowacki M."/>
            <person name="Nowak J.K."/>
            <person name="Plattner H."/>
            <person name="Poulain J."/>
            <person name="Ruiz F."/>
            <person name="Serrano V."/>
            <person name="Zagulski M."/>
            <person name="Dessen P."/>
            <person name="Betermier M."/>
            <person name="Weissenbach J."/>
            <person name="Scarpelli C."/>
            <person name="Schachter V."/>
            <person name="Sperling L."/>
            <person name="Meyer E."/>
            <person name="Cohen J."/>
            <person name="Wincker P."/>
        </authorList>
    </citation>
    <scope>NUCLEOTIDE SEQUENCE [LARGE SCALE GENOMIC DNA]</scope>
    <source>
        <strain evidence="2 3">Stock d4-2</strain>
    </source>
</reference>
<dbReference type="AlphaFoldDB" id="A0DIA9"/>
<dbReference type="OMA" id="TIYHANK"/>
<dbReference type="GeneID" id="5035958"/>
<dbReference type="GO" id="GO:0009931">
    <property type="term" value="F:calcium-dependent protein serine/threonine kinase activity"/>
    <property type="evidence" value="ECO:0000318"/>
    <property type="project" value="GO_Central"/>
</dbReference>
<dbReference type="KEGG" id="ptm:GSPATT00017148001"/>
<dbReference type="GO" id="GO:0004683">
    <property type="term" value="F:calcium/calmodulin-dependent protein kinase activity"/>
    <property type="evidence" value="ECO:0000318"/>
    <property type="project" value="GO_Central"/>
</dbReference>
<feature type="domain" description="Protein kinase" evidence="1">
    <location>
        <begin position="103"/>
        <end position="375"/>
    </location>
</feature>
<evidence type="ECO:0000313" key="2">
    <source>
        <dbReference type="EMBL" id="CAK82776.1"/>
    </source>
</evidence>
<dbReference type="PANTHER" id="PTHR44167">
    <property type="entry name" value="OVARIAN-SPECIFIC SERINE/THREONINE-PROTEIN KINASE LOK-RELATED"/>
    <property type="match status" value="1"/>
</dbReference>
<dbReference type="EMBL" id="CT868441">
    <property type="protein sequence ID" value="CAK82776.1"/>
    <property type="molecule type" value="Genomic_DNA"/>
</dbReference>
<dbReference type="InterPro" id="IPR000719">
    <property type="entry name" value="Prot_kinase_dom"/>
</dbReference>
<proteinExistence type="predicted"/>
<dbReference type="FunFam" id="3.30.200.20:FF:000683">
    <property type="entry name" value="Uncharacterized protein"/>
    <property type="match status" value="1"/>
</dbReference>
<dbReference type="GO" id="GO:0005737">
    <property type="term" value="C:cytoplasm"/>
    <property type="evidence" value="ECO:0000318"/>
    <property type="project" value="GO_Central"/>
</dbReference>
<dbReference type="PROSITE" id="PS50011">
    <property type="entry name" value="PROTEIN_KINASE_DOM"/>
    <property type="match status" value="1"/>
</dbReference>
<name>A0DIA9_PARTE</name>